<dbReference type="EMBL" id="BASD01000042">
    <property type="protein sequence ID" value="GAD20215.1"/>
    <property type="molecule type" value="Genomic_DNA"/>
</dbReference>
<sequence length="38" mass="4383">MLPKNTWRVLRELLDSVLIESLLLLVDSMELESTSPIK</sequence>
<reference evidence="1 2" key="1">
    <citation type="journal article" date="2013" name="Genome Announc.">
        <title>Draft Genome Sequence of Helicobacter fennelliae Strain MRY12-0050, Isolated from a Bacteremia Patient.</title>
        <authorList>
            <person name="Rimbara E."/>
            <person name="Matsui M."/>
            <person name="Mori S."/>
            <person name="Suzuki S."/>
            <person name="Suzuki M."/>
            <person name="Kim H."/>
            <person name="Sekizuka T."/>
            <person name="Kuroda M."/>
            <person name="Shibayama K."/>
        </authorList>
    </citation>
    <scope>NUCLEOTIDE SEQUENCE [LARGE SCALE GENOMIC DNA]</scope>
    <source>
        <strain evidence="1 2">MRY12-0050</strain>
    </source>
</reference>
<dbReference type="Proteomes" id="UP000018143">
    <property type="component" value="Unassembled WGS sequence"/>
</dbReference>
<comment type="caution">
    <text evidence="1">The sequence shown here is derived from an EMBL/GenBank/DDBJ whole genome shotgun (WGS) entry which is preliminary data.</text>
</comment>
<keyword evidence="2" id="KW-1185">Reference proteome</keyword>
<evidence type="ECO:0000313" key="2">
    <source>
        <dbReference type="Proteomes" id="UP000018143"/>
    </source>
</evidence>
<protein>
    <submittedName>
        <fullName evidence="1">Uncharacterized protein</fullName>
    </submittedName>
</protein>
<organism evidence="1 2">
    <name type="scientific">Helicobacter fennelliae MRY12-0050</name>
    <dbReference type="NCBI Taxonomy" id="1325130"/>
    <lineage>
        <taxon>Bacteria</taxon>
        <taxon>Pseudomonadati</taxon>
        <taxon>Campylobacterota</taxon>
        <taxon>Epsilonproteobacteria</taxon>
        <taxon>Campylobacterales</taxon>
        <taxon>Helicobacteraceae</taxon>
        <taxon>Helicobacter</taxon>
    </lineage>
</organism>
<accession>T1D1W4</accession>
<dbReference type="AlphaFoldDB" id="T1D1W4"/>
<evidence type="ECO:0000313" key="1">
    <source>
        <dbReference type="EMBL" id="GAD20215.1"/>
    </source>
</evidence>
<name>T1D1W4_9HELI</name>
<proteinExistence type="predicted"/>
<gene>
    <name evidence="1" type="ORF">HFN_1593</name>
</gene>